<dbReference type="GO" id="GO:1990904">
    <property type="term" value="C:ribonucleoprotein complex"/>
    <property type="evidence" value="ECO:0007669"/>
    <property type="project" value="TreeGrafter"/>
</dbReference>
<evidence type="ECO:0000313" key="4">
    <source>
        <dbReference type="EMBL" id="JAD89805.1"/>
    </source>
</evidence>
<name>A0A0A9DVW8_ARUDO</name>
<organism evidence="4">
    <name type="scientific">Arundo donax</name>
    <name type="common">Giant reed</name>
    <name type="synonym">Donax arundinaceus</name>
    <dbReference type="NCBI Taxonomy" id="35708"/>
    <lineage>
        <taxon>Eukaryota</taxon>
        <taxon>Viridiplantae</taxon>
        <taxon>Streptophyta</taxon>
        <taxon>Embryophyta</taxon>
        <taxon>Tracheophyta</taxon>
        <taxon>Spermatophyta</taxon>
        <taxon>Magnoliopsida</taxon>
        <taxon>Liliopsida</taxon>
        <taxon>Poales</taxon>
        <taxon>Poaceae</taxon>
        <taxon>PACMAD clade</taxon>
        <taxon>Arundinoideae</taxon>
        <taxon>Arundineae</taxon>
        <taxon>Arundo</taxon>
    </lineage>
</organism>
<proteinExistence type="predicted"/>
<dbReference type="GO" id="GO:0005829">
    <property type="term" value="C:cytosol"/>
    <property type="evidence" value="ECO:0007669"/>
    <property type="project" value="TreeGrafter"/>
</dbReference>
<dbReference type="EMBL" id="GBRH01208090">
    <property type="protein sequence ID" value="JAD89805.1"/>
    <property type="molecule type" value="Transcribed_RNA"/>
</dbReference>
<dbReference type="SMART" id="SM00360">
    <property type="entry name" value="RRM"/>
    <property type="match status" value="1"/>
</dbReference>
<accession>A0A0A9DVW8</accession>
<dbReference type="Gene3D" id="3.30.70.330">
    <property type="match status" value="1"/>
</dbReference>
<dbReference type="PANTHER" id="PTHR10693:SF58">
    <property type="entry name" value="OS02G0131700 PROTEIN"/>
    <property type="match status" value="1"/>
</dbReference>
<feature type="region of interest" description="Disordered" evidence="2">
    <location>
        <begin position="1"/>
        <end position="26"/>
    </location>
</feature>
<evidence type="ECO:0000259" key="3">
    <source>
        <dbReference type="PROSITE" id="PS50102"/>
    </source>
</evidence>
<dbReference type="CDD" id="cd00590">
    <property type="entry name" value="RRM_SF"/>
    <property type="match status" value="1"/>
</dbReference>
<evidence type="ECO:0000256" key="2">
    <source>
        <dbReference type="SAM" id="MobiDB-lite"/>
    </source>
</evidence>
<reference evidence="4" key="2">
    <citation type="journal article" date="2015" name="Data Brief">
        <title>Shoot transcriptome of the giant reed, Arundo donax.</title>
        <authorList>
            <person name="Barrero R.A."/>
            <person name="Guerrero F.D."/>
            <person name="Moolhuijzen P."/>
            <person name="Goolsby J.A."/>
            <person name="Tidwell J."/>
            <person name="Bellgard S.E."/>
            <person name="Bellgard M.I."/>
        </authorList>
    </citation>
    <scope>NUCLEOTIDE SEQUENCE</scope>
    <source>
        <tissue evidence="4">Shoot tissue taken approximately 20 cm above the soil surface</tissue>
    </source>
</reference>
<reference evidence="4" key="1">
    <citation type="submission" date="2014-09" db="EMBL/GenBank/DDBJ databases">
        <authorList>
            <person name="Magalhaes I.L.F."/>
            <person name="Oliveira U."/>
            <person name="Santos F.R."/>
            <person name="Vidigal T.H.D.A."/>
            <person name="Brescovit A.D."/>
            <person name="Santos A.J."/>
        </authorList>
    </citation>
    <scope>NUCLEOTIDE SEQUENCE</scope>
    <source>
        <tissue evidence="4">Shoot tissue taken approximately 20 cm above the soil surface</tissue>
    </source>
</reference>
<dbReference type="AlphaFoldDB" id="A0A0A9DVW8"/>
<dbReference type="Pfam" id="PF00076">
    <property type="entry name" value="RRM_1"/>
    <property type="match status" value="1"/>
</dbReference>
<dbReference type="InterPro" id="IPR035979">
    <property type="entry name" value="RBD_domain_sf"/>
</dbReference>
<sequence>MAMAPEEPVQPAPVPPPHVEEPVGEPVKKTYASILKTAKAPPAFPIAQQVPASKPSHPTTESNQAQHSASTAAEKPRSDVYVDVAAHDDEESKSVYVGNVPSSVSEADLENEFKKFGRLIPDGVAIRSRKETGGYYAFVEFEELSGVHNALKASPIEINGRQIYVEERKPNSGIRGGSKLIFFW</sequence>
<dbReference type="GO" id="GO:0003729">
    <property type="term" value="F:mRNA binding"/>
    <property type="evidence" value="ECO:0007669"/>
    <property type="project" value="TreeGrafter"/>
</dbReference>
<dbReference type="InterPro" id="IPR012677">
    <property type="entry name" value="Nucleotide-bd_a/b_plait_sf"/>
</dbReference>
<feature type="region of interest" description="Disordered" evidence="2">
    <location>
        <begin position="42"/>
        <end position="77"/>
    </location>
</feature>
<feature type="domain" description="RRM" evidence="3">
    <location>
        <begin position="93"/>
        <end position="170"/>
    </location>
</feature>
<dbReference type="SUPFAM" id="SSF54928">
    <property type="entry name" value="RNA-binding domain, RBD"/>
    <property type="match status" value="1"/>
</dbReference>
<dbReference type="PANTHER" id="PTHR10693">
    <property type="entry name" value="RAS GTPASE-ACTIVATING PROTEIN-BINDING PROTEIN"/>
    <property type="match status" value="1"/>
</dbReference>
<dbReference type="PROSITE" id="PS50102">
    <property type="entry name" value="RRM"/>
    <property type="match status" value="1"/>
</dbReference>
<dbReference type="InterPro" id="IPR039539">
    <property type="entry name" value="Ras_GTPase_bind_prot"/>
</dbReference>
<dbReference type="InterPro" id="IPR000504">
    <property type="entry name" value="RRM_dom"/>
</dbReference>
<evidence type="ECO:0000256" key="1">
    <source>
        <dbReference type="PROSITE-ProRule" id="PRU00176"/>
    </source>
</evidence>
<protein>
    <recommendedName>
        <fullName evidence="3">RRM domain-containing protein</fullName>
    </recommendedName>
</protein>
<feature type="compositionally biased region" description="Pro residues" evidence="2">
    <location>
        <begin position="8"/>
        <end position="17"/>
    </location>
</feature>
<feature type="compositionally biased region" description="Polar residues" evidence="2">
    <location>
        <begin position="56"/>
        <end position="71"/>
    </location>
</feature>
<keyword evidence="1" id="KW-0694">RNA-binding</keyword>